<dbReference type="InterPro" id="IPR036291">
    <property type="entry name" value="NAD(P)-bd_dom_sf"/>
</dbReference>
<gene>
    <name evidence="2" type="ORF">C900_05045</name>
</gene>
<dbReference type="Gene3D" id="3.40.50.720">
    <property type="entry name" value="NAD(P)-binding Rossmann-like Domain"/>
    <property type="match status" value="1"/>
</dbReference>
<dbReference type="PANTHER" id="PTHR43355">
    <property type="entry name" value="FLAVIN REDUCTASE (NADPH)"/>
    <property type="match status" value="1"/>
</dbReference>
<dbReference type="AlphaFoldDB" id="L8JMP4"/>
<evidence type="ECO:0000313" key="3">
    <source>
        <dbReference type="Proteomes" id="UP000011135"/>
    </source>
</evidence>
<dbReference type="PANTHER" id="PTHR43355:SF2">
    <property type="entry name" value="FLAVIN REDUCTASE (NADPH)"/>
    <property type="match status" value="1"/>
</dbReference>
<dbReference type="GO" id="GO:0004074">
    <property type="term" value="F:biliverdin reductase [NAD(P)H] activity"/>
    <property type="evidence" value="ECO:0007669"/>
    <property type="project" value="TreeGrafter"/>
</dbReference>
<evidence type="ECO:0000313" key="2">
    <source>
        <dbReference type="EMBL" id="ELR69513.1"/>
    </source>
</evidence>
<sequence length="192" mass="21499">MLQALSLGHDVTAFVRSIEKLQDIKHDNLNILKGDVLDPVSVEKAVKGHDAVFCTLGDGRAGKIRAVGTRNIIHGMEKSGAERLICQTTLGAGDSKANLNFFWKYIMFGWFLKKAFLDHELQERYIKDSSVNWTIVRPGAFTDGEVTGKFRHGFSATEKAIKLKISRADVAKFMLQQLHTDQYIQKTPGLSY</sequence>
<dbReference type="eggNOG" id="COG0702">
    <property type="taxonomic scope" value="Bacteria"/>
</dbReference>
<dbReference type="Proteomes" id="UP000011135">
    <property type="component" value="Unassembled WGS sequence"/>
</dbReference>
<dbReference type="EMBL" id="AMZN01000072">
    <property type="protein sequence ID" value="ELR69513.1"/>
    <property type="molecule type" value="Genomic_DNA"/>
</dbReference>
<accession>L8JMP4</accession>
<dbReference type="PATRIC" id="fig|1237149.3.peg.4513"/>
<feature type="domain" description="NAD(P)-binding" evidence="1">
    <location>
        <begin position="3"/>
        <end position="180"/>
    </location>
</feature>
<comment type="caution">
    <text evidence="2">The sequence shown here is derived from an EMBL/GenBank/DDBJ whole genome shotgun (WGS) entry which is preliminary data.</text>
</comment>
<dbReference type="SUPFAM" id="SSF51735">
    <property type="entry name" value="NAD(P)-binding Rossmann-fold domains"/>
    <property type="match status" value="1"/>
</dbReference>
<dbReference type="InterPro" id="IPR051606">
    <property type="entry name" value="Polyketide_Oxido-like"/>
</dbReference>
<reference evidence="2 3" key="1">
    <citation type="submission" date="2012-12" db="EMBL/GenBank/DDBJ databases">
        <title>Genome assembly of Fulvivirga imtechensis AK7.</title>
        <authorList>
            <person name="Nupur N."/>
            <person name="Khatri I."/>
            <person name="Kumar R."/>
            <person name="Subramanian S."/>
            <person name="Pinnaka A."/>
        </authorList>
    </citation>
    <scope>NUCLEOTIDE SEQUENCE [LARGE SCALE GENOMIC DNA]</scope>
    <source>
        <strain evidence="2 3">AK7</strain>
    </source>
</reference>
<evidence type="ECO:0000259" key="1">
    <source>
        <dbReference type="Pfam" id="PF13460"/>
    </source>
</evidence>
<dbReference type="InterPro" id="IPR016040">
    <property type="entry name" value="NAD(P)-bd_dom"/>
</dbReference>
<dbReference type="GO" id="GO:0042602">
    <property type="term" value="F:riboflavin reductase (NADPH) activity"/>
    <property type="evidence" value="ECO:0007669"/>
    <property type="project" value="TreeGrafter"/>
</dbReference>
<keyword evidence="3" id="KW-1185">Reference proteome</keyword>
<dbReference type="Pfam" id="PF13460">
    <property type="entry name" value="NAD_binding_10"/>
    <property type="match status" value="1"/>
</dbReference>
<proteinExistence type="predicted"/>
<name>L8JMP4_9BACT</name>
<dbReference type="STRING" id="1237149.C900_05045"/>
<organism evidence="2 3">
    <name type="scientific">Fulvivirga imtechensis AK7</name>
    <dbReference type="NCBI Taxonomy" id="1237149"/>
    <lineage>
        <taxon>Bacteria</taxon>
        <taxon>Pseudomonadati</taxon>
        <taxon>Bacteroidota</taxon>
        <taxon>Cytophagia</taxon>
        <taxon>Cytophagales</taxon>
        <taxon>Fulvivirgaceae</taxon>
        <taxon>Fulvivirga</taxon>
    </lineage>
</organism>
<protein>
    <submittedName>
        <fullName evidence="2">Flavin reductase</fullName>
    </submittedName>
</protein>